<feature type="region of interest" description="Disordered" evidence="1">
    <location>
        <begin position="1"/>
        <end position="28"/>
    </location>
</feature>
<feature type="compositionally biased region" description="Polar residues" evidence="1">
    <location>
        <begin position="129"/>
        <end position="140"/>
    </location>
</feature>
<evidence type="ECO:0000256" key="1">
    <source>
        <dbReference type="SAM" id="MobiDB-lite"/>
    </source>
</evidence>
<sequence>MPRTDYIEISSNKSSPIQNHLTNTSQPLNNNTDLVTTLDTSLALTFPPSTTVQTTLSQEPLTLPLAPRALTFSTPPTSPLGPHPYLSFLNGIPLRSSNPLPQVISQGLSQTLPQPPPIDHEPSFPPINLSRSRLSAQPEPSMTRDEIHQELNQLHTLE</sequence>
<feature type="compositionally biased region" description="Polar residues" evidence="1">
    <location>
        <begin position="9"/>
        <end position="27"/>
    </location>
</feature>
<name>A0A6L2KDP9_TANCI</name>
<gene>
    <name evidence="2" type="ORF">Tci_018820</name>
</gene>
<feature type="region of interest" description="Disordered" evidence="1">
    <location>
        <begin position="107"/>
        <end position="145"/>
    </location>
</feature>
<proteinExistence type="predicted"/>
<evidence type="ECO:0000313" key="2">
    <source>
        <dbReference type="EMBL" id="GEU46842.1"/>
    </source>
</evidence>
<protein>
    <submittedName>
        <fullName evidence="2">Uncharacterized protein</fullName>
    </submittedName>
</protein>
<comment type="caution">
    <text evidence="2">The sequence shown here is derived from an EMBL/GenBank/DDBJ whole genome shotgun (WGS) entry which is preliminary data.</text>
</comment>
<organism evidence="2">
    <name type="scientific">Tanacetum cinerariifolium</name>
    <name type="common">Dalmatian daisy</name>
    <name type="synonym">Chrysanthemum cinerariifolium</name>
    <dbReference type="NCBI Taxonomy" id="118510"/>
    <lineage>
        <taxon>Eukaryota</taxon>
        <taxon>Viridiplantae</taxon>
        <taxon>Streptophyta</taxon>
        <taxon>Embryophyta</taxon>
        <taxon>Tracheophyta</taxon>
        <taxon>Spermatophyta</taxon>
        <taxon>Magnoliopsida</taxon>
        <taxon>eudicotyledons</taxon>
        <taxon>Gunneridae</taxon>
        <taxon>Pentapetalae</taxon>
        <taxon>asterids</taxon>
        <taxon>campanulids</taxon>
        <taxon>Asterales</taxon>
        <taxon>Asteraceae</taxon>
        <taxon>Asteroideae</taxon>
        <taxon>Anthemideae</taxon>
        <taxon>Anthemidinae</taxon>
        <taxon>Tanacetum</taxon>
    </lineage>
</organism>
<reference evidence="2" key="1">
    <citation type="journal article" date="2019" name="Sci. Rep.">
        <title>Draft genome of Tanacetum cinerariifolium, the natural source of mosquito coil.</title>
        <authorList>
            <person name="Yamashiro T."/>
            <person name="Shiraishi A."/>
            <person name="Satake H."/>
            <person name="Nakayama K."/>
        </authorList>
    </citation>
    <scope>NUCLEOTIDE SEQUENCE</scope>
</reference>
<accession>A0A6L2KDP9</accession>
<dbReference type="EMBL" id="BKCJ010002185">
    <property type="protein sequence ID" value="GEU46842.1"/>
    <property type="molecule type" value="Genomic_DNA"/>
</dbReference>
<dbReference type="AlphaFoldDB" id="A0A6L2KDP9"/>